<comment type="caution">
    <text evidence="2">The sequence shown here is derived from an EMBL/GenBank/DDBJ whole genome shotgun (WGS) entry which is preliminary data.</text>
</comment>
<reference evidence="2 3" key="1">
    <citation type="submission" date="2024-06" db="EMBL/GenBank/DDBJ databases">
        <authorList>
            <person name="Kaempfer P."/>
            <person name="Viver T."/>
        </authorList>
    </citation>
    <scope>NUCLEOTIDE SEQUENCE [LARGE SCALE GENOMIC DNA]</scope>
    <source>
        <strain evidence="2 3">ST-64</strain>
    </source>
</reference>
<accession>A0ABW8YLQ5</accession>
<keyword evidence="1" id="KW-1133">Transmembrane helix</keyword>
<dbReference type="RefSeq" id="WP_277872328.1">
    <property type="nucleotide sequence ID" value="NZ_JBELQC010000001.1"/>
</dbReference>
<protein>
    <submittedName>
        <fullName evidence="2">Uncharacterized protein</fullName>
    </submittedName>
</protein>
<keyword evidence="1" id="KW-0472">Membrane</keyword>
<evidence type="ECO:0000256" key="1">
    <source>
        <dbReference type="SAM" id="Phobius"/>
    </source>
</evidence>
<dbReference type="EMBL" id="JBELQC010000001">
    <property type="protein sequence ID" value="MFL9841206.1"/>
    <property type="molecule type" value="Genomic_DNA"/>
</dbReference>
<evidence type="ECO:0000313" key="3">
    <source>
        <dbReference type="Proteomes" id="UP001629244"/>
    </source>
</evidence>
<name>A0ABW8YLQ5_9SPHN</name>
<keyword evidence="3" id="KW-1185">Reference proteome</keyword>
<evidence type="ECO:0000313" key="2">
    <source>
        <dbReference type="EMBL" id="MFL9841206.1"/>
    </source>
</evidence>
<proteinExistence type="predicted"/>
<gene>
    <name evidence="2" type="ORF">ABS767_09550</name>
</gene>
<sequence>MDASVIGALLGGIAAAFAGAAFWTGLRGIGEVFDFATGNKEFGR</sequence>
<organism evidence="2 3">
    <name type="scientific">Sphingomonas plantiphila</name>
    <dbReference type="NCBI Taxonomy" id="3163295"/>
    <lineage>
        <taxon>Bacteria</taxon>
        <taxon>Pseudomonadati</taxon>
        <taxon>Pseudomonadota</taxon>
        <taxon>Alphaproteobacteria</taxon>
        <taxon>Sphingomonadales</taxon>
        <taxon>Sphingomonadaceae</taxon>
        <taxon>Sphingomonas</taxon>
    </lineage>
</organism>
<dbReference type="Proteomes" id="UP001629244">
    <property type="component" value="Unassembled WGS sequence"/>
</dbReference>
<keyword evidence="1" id="KW-0812">Transmembrane</keyword>
<feature type="transmembrane region" description="Helical" evidence="1">
    <location>
        <begin position="6"/>
        <end position="26"/>
    </location>
</feature>